<proteinExistence type="predicted"/>
<protein>
    <recommendedName>
        <fullName evidence="1">F-box domain-containing protein</fullName>
    </recommendedName>
</protein>
<organism evidence="2 3">
    <name type="scientific">Stylosanthes scabra</name>
    <dbReference type="NCBI Taxonomy" id="79078"/>
    <lineage>
        <taxon>Eukaryota</taxon>
        <taxon>Viridiplantae</taxon>
        <taxon>Streptophyta</taxon>
        <taxon>Embryophyta</taxon>
        <taxon>Tracheophyta</taxon>
        <taxon>Spermatophyta</taxon>
        <taxon>Magnoliopsida</taxon>
        <taxon>eudicotyledons</taxon>
        <taxon>Gunneridae</taxon>
        <taxon>Pentapetalae</taxon>
        <taxon>rosids</taxon>
        <taxon>fabids</taxon>
        <taxon>Fabales</taxon>
        <taxon>Fabaceae</taxon>
        <taxon>Papilionoideae</taxon>
        <taxon>50 kb inversion clade</taxon>
        <taxon>dalbergioids sensu lato</taxon>
        <taxon>Dalbergieae</taxon>
        <taxon>Pterocarpus clade</taxon>
        <taxon>Stylosanthes</taxon>
    </lineage>
</organism>
<dbReference type="PANTHER" id="PTHR13318">
    <property type="entry name" value="PARTNER OF PAIRED, ISOFORM B-RELATED"/>
    <property type="match status" value="1"/>
</dbReference>
<dbReference type="SUPFAM" id="SSF52047">
    <property type="entry name" value="RNI-like"/>
    <property type="match status" value="1"/>
</dbReference>
<accession>A0ABU6VFY1</accession>
<dbReference type="InterPro" id="IPR006553">
    <property type="entry name" value="Leu-rich_rpt_Cys-con_subtyp"/>
</dbReference>
<gene>
    <name evidence="2" type="ORF">PIB30_042209</name>
</gene>
<dbReference type="Gene3D" id="1.20.1280.50">
    <property type="match status" value="1"/>
</dbReference>
<keyword evidence="3" id="KW-1185">Reference proteome</keyword>
<name>A0ABU6VFY1_9FABA</name>
<evidence type="ECO:0000313" key="2">
    <source>
        <dbReference type="EMBL" id="MED6171610.1"/>
    </source>
</evidence>
<reference evidence="2 3" key="1">
    <citation type="journal article" date="2023" name="Plants (Basel)">
        <title>Bridging the Gap: Combining Genomics and Transcriptomics Approaches to Understand Stylosanthes scabra, an Orphan Legume from the Brazilian Caatinga.</title>
        <authorList>
            <person name="Ferreira-Neto J.R.C."/>
            <person name="da Silva M.D."/>
            <person name="Binneck E."/>
            <person name="de Melo N.F."/>
            <person name="da Silva R.H."/>
            <person name="de Melo A.L.T.M."/>
            <person name="Pandolfi V."/>
            <person name="Bustamante F.O."/>
            <person name="Brasileiro-Vidal A.C."/>
            <person name="Benko-Iseppon A.M."/>
        </authorList>
    </citation>
    <scope>NUCLEOTIDE SEQUENCE [LARGE SCALE GENOMIC DNA]</scope>
    <source>
        <tissue evidence="2">Leaves</tissue>
    </source>
</reference>
<dbReference type="InterPro" id="IPR001611">
    <property type="entry name" value="Leu-rich_rpt"/>
</dbReference>
<evidence type="ECO:0000259" key="1">
    <source>
        <dbReference type="Pfam" id="PF12937"/>
    </source>
</evidence>
<dbReference type="Gene3D" id="3.80.10.10">
    <property type="entry name" value="Ribonuclease Inhibitor"/>
    <property type="match status" value="3"/>
</dbReference>
<evidence type="ECO:0000313" key="3">
    <source>
        <dbReference type="Proteomes" id="UP001341840"/>
    </source>
</evidence>
<dbReference type="Proteomes" id="UP001341840">
    <property type="component" value="Unassembled WGS sequence"/>
</dbReference>
<comment type="caution">
    <text evidence="2">The sequence shown here is derived from an EMBL/GenBank/DDBJ whole genome shotgun (WGS) entry which is preliminary data.</text>
</comment>
<dbReference type="EMBL" id="JASCZI010151273">
    <property type="protein sequence ID" value="MED6171610.1"/>
    <property type="molecule type" value="Genomic_DNA"/>
</dbReference>
<dbReference type="Pfam" id="PF12937">
    <property type="entry name" value="F-box-like"/>
    <property type="match status" value="1"/>
</dbReference>
<dbReference type="InterPro" id="IPR032675">
    <property type="entry name" value="LRR_dom_sf"/>
</dbReference>
<dbReference type="InterPro" id="IPR036047">
    <property type="entry name" value="F-box-like_dom_sf"/>
</dbReference>
<dbReference type="InterPro" id="IPR001810">
    <property type="entry name" value="F-box_dom"/>
</dbReference>
<sequence length="574" mass="65876">MPPSSSRRRSCRFLQPHLPDECWESIFKYLTNPHDLESLSLVSRHFLSITNRIRTHLTISDGVIPLLPALLRRFPNLTSIKLTRYFTGDIDALLSQISSFDLPTLHSLDISDQYPFPSHGLRQFSQKFPTLKSLNCSSMPLDFLIAECFPNLEEIHVTFTSVYWETDLQVKALTSGLKKLRKVDLSGTWILEDSSIFTLCQNCVFLEALVVHETDSLSNIGIANAIRERPQLRSLDLTACVTLELIDALVSLKDLTCLDLSCSDISDEALCALADGVLPLRELSLGYTGIWIPYLLRKCNNLQYLDLQRTEFLTDECVIDLSLLLGNLNAVKLSRNAELTDLSLFTIMRNCPLITKIWMERTSVGKHKLEENCLVVNSHLKFLYLAWNPWLEDASVAMLASVCPNLEMMDLSNCGRVSKGAIEVLWRCCKIQHMNLAELGYELSHFQFRVNFEVPTLFMLNLSRLSISDEELSLISKSCYNLKELKLDYCRKITASGVNQVVRNCKQLRMVSLYYCEKLSCDIIPWMVLTRPSLREIITPQFSRDTVRKRDHFLRYGCHVDLLPEDRNRMLRWK</sequence>
<dbReference type="SMART" id="SM00367">
    <property type="entry name" value="LRR_CC"/>
    <property type="match status" value="6"/>
</dbReference>
<dbReference type="PANTHER" id="PTHR13318:SF106">
    <property type="entry name" value="F-BOX_LRR-REPEAT PROTEIN 2"/>
    <property type="match status" value="1"/>
</dbReference>
<feature type="domain" description="F-box" evidence="1">
    <location>
        <begin position="17"/>
        <end position="52"/>
    </location>
</feature>
<dbReference type="SUPFAM" id="SSF81383">
    <property type="entry name" value="F-box domain"/>
    <property type="match status" value="1"/>
</dbReference>
<dbReference type="Pfam" id="PF13516">
    <property type="entry name" value="LRR_6"/>
    <property type="match status" value="2"/>
</dbReference>